<keyword evidence="6 7" id="KW-0472">Membrane</keyword>
<dbReference type="OrthoDB" id="9777699at2"/>
<evidence type="ECO:0000313" key="10">
    <source>
        <dbReference type="Proteomes" id="UP000054770"/>
    </source>
</evidence>
<evidence type="ECO:0000313" key="9">
    <source>
        <dbReference type="EMBL" id="SAL81082.1"/>
    </source>
</evidence>
<dbReference type="RefSeq" id="WP_087648005.1">
    <property type="nucleotide sequence ID" value="NZ_FCON02000099.1"/>
</dbReference>
<feature type="transmembrane region" description="Helical" evidence="7">
    <location>
        <begin position="163"/>
        <end position="184"/>
    </location>
</feature>
<dbReference type="GO" id="GO:0022857">
    <property type="term" value="F:transmembrane transporter activity"/>
    <property type="evidence" value="ECO:0007669"/>
    <property type="project" value="UniProtKB-UniRule"/>
</dbReference>
<evidence type="ECO:0000256" key="6">
    <source>
        <dbReference type="ARBA" id="ARBA00023136"/>
    </source>
</evidence>
<feature type="transmembrane region" description="Helical" evidence="7">
    <location>
        <begin position="267"/>
        <end position="289"/>
    </location>
</feature>
<evidence type="ECO:0000256" key="4">
    <source>
        <dbReference type="ARBA" id="ARBA00022692"/>
    </source>
</evidence>
<dbReference type="GO" id="GO:0005886">
    <property type="term" value="C:plasma membrane"/>
    <property type="evidence" value="ECO:0007669"/>
    <property type="project" value="UniProtKB-SubCell"/>
</dbReference>
<feature type="transmembrane region" description="Helical" evidence="7">
    <location>
        <begin position="392"/>
        <end position="412"/>
    </location>
</feature>
<evidence type="ECO:0000256" key="1">
    <source>
        <dbReference type="ARBA" id="ARBA00004429"/>
    </source>
</evidence>
<feature type="transmembrane region" description="Helical" evidence="7">
    <location>
        <begin position="212"/>
        <end position="231"/>
    </location>
</feature>
<gene>
    <name evidence="9" type="ORF">AWB68_06021</name>
</gene>
<dbReference type="PANTHER" id="PTHR33362:SF2">
    <property type="entry name" value="TRAP TRANSPORTER LARGE PERMEASE PROTEIN"/>
    <property type="match status" value="1"/>
</dbReference>
<comment type="subunit">
    <text evidence="7">The complex comprises the extracytoplasmic solute receptor protein and the two transmembrane proteins.</text>
</comment>
<feature type="transmembrane region" description="Helical" evidence="7">
    <location>
        <begin position="237"/>
        <end position="255"/>
    </location>
</feature>
<comment type="function">
    <text evidence="7">Part of the tripartite ATP-independent periplasmic (TRAP) transport system.</text>
</comment>
<dbReference type="AlphaFoldDB" id="A0A158KIW4"/>
<feature type="transmembrane region" description="Helical" evidence="7">
    <location>
        <begin position="354"/>
        <end position="380"/>
    </location>
</feature>
<evidence type="ECO:0000256" key="2">
    <source>
        <dbReference type="ARBA" id="ARBA00022475"/>
    </source>
</evidence>
<comment type="subcellular location">
    <subcellularLocation>
        <location evidence="1 7">Cell inner membrane</location>
        <topology evidence="1 7">Multi-pass membrane protein</topology>
    </subcellularLocation>
</comment>
<sequence>MWALALGAGFLGLGVPVAICIGIAATIALTLNGTPLLVIPQQLFSNLNNVGLLAIPFFMLTGAIMDAGGVSRRIIDFSQALVGFMRGGIGQVTIVASMFFADLSGSATADTAAIGSVMIPGMVKQGYSRAFAVALQSAAGSLGLLSPVSMSMLVYAYTANVSVGTMFVAGIVPMLLVVVSFMLVNYVTAVRQNYTAVEAFSAKRLWTTFRQAIWALLTPVIILGGILGGVFTPVEAGVVAALYVTLVSAVIFKSLKLSHFREILTRTAINTTRVSFLLGLAFVLGRYLIEAQIPLHVANSFLAVTTSAFVLLILINLFLLVAHTVLETISSIAVVIPVFLPLVVQMHIDPVVFGVIVLVNSAIGINLPPIGFCLFTAASIGGVSVEKATRAILPFIFALAVDLLLIIVFPHIPRFLPHLLAIK</sequence>
<dbReference type="NCBIfam" id="TIGR00786">
    <property type="entry name" value="dctM"/>
    <property type="match status" value="1"/>
</dbReference>
<comment type="caution">
    <text evidence="7">Lacks conserved residue(s) required for the propagation of feature annotation.</text>
</comment>
<keyword evidence="7" id="KW-0813">Transport</keyword>
<feature type="transmembrane region" description="Helical" evidence="7">
    <location>
        <begin position="301"/>
        <end position="322"/>
    </location>
</feature>
<keyword evidence="10" id="KW-1185">Reference proteome</keyword>
<comment type="similarity">
    <text evidence="7">Belongs to the TRAP transporter large permease family.</text>
</comment>
<dbReference type="PANTHER" id="PTHR33362">
    <property type="entry name" value="SIALIC ACID TRAP TRANSPORTER PERMEASE PROTEIN SIAT-RELATED"/>
    <property type="match status" value="1"/>
</dbReference>
<organism evidence="9 10">
    <name type="scientific">Caballeronia choica</name>
    <dbReference type="NCBI Taxonomy" id="326476"/>
    <lineage>
        <taxon>Bacteria</taxon>
        <taxon>Pseudomonadati</taxon>
        <taxon>Pseudomonadota</taxon>
        <taxon>Betaproteobacteria</taxon>
        <taxon>Burkholderiales</taxon>
        <taxon>Burkholderiaceae</taxon>
        <taxon>Caballeronia</taxon>
    </lineage>
</organism>
<dbReference type="EMBL" id="FCON02000099">
    <property type="protein sequence ID" value="SAL81082.1"/>
    <property type="molecule type" value="Genomic_DNA"/>
</dbReference>
<reference evidence="9" key="1">
    <citation type="submission" date="2016-01" db="EMBL/GenBank/DDBJ databases">
        <authorList>
            <person name="Peeters C."/>
        </authorList>
    </citation>
    <scope>NUCLEOTIDE SEQUENCE [LARGE SCALE GENOMIC DNA]</scope>
    <source>
        <strain evidence="9">LMG 22940</strain>
    </source>
</reference>
<dbReference type="PIRSF" id="PIRSF006066">
    <property type="entry name" value="HI0050"/>
    <property type="match status" value="1"/>
</dbReference>
<name>A0A158KIW4_9BURK</name>
<keyword evidence="3 7" id="KW-0997">Cell inner membrane</keyword>
<evidence type="ECO:0000256" key="5">
    <source>
        <dbReference type="ARBA" id="ARBA00022989"/>
    </source>
</evidence>
<keyword evidence="2" id="KW-1003">Cell membrane</keyword>
<evidence type="ECO:0000256" key="7">
    <source>
        <dbReference type="RuleBase" id="RU369079"/>
    </source>
</evidence>
<feature type="domain" description="TRAP C4-dicarboxylate transport system permease DctM subunit" evidence="8">
    <location>
        <begin position="9"/>
        <end position="412"/>
    </location>
</feature>
<proteinExistence type="inferred from homology"/>
<keyword evidence="5 7" id="KW-1133">Transmembrane helix</keyword>
<comment type="caution">
    <text evidence="9">The sequence shown here is derived from an EMBL/GenBank/DDBJ whole genome shotgun (WGS) entry which is preliminary data.</text>
</comment>
<dbReference type="InterPro" id="IPR010656">
    <property type="entry name" value="DctM"/>
</dbReference>
<feature type="transmembrane region" description="Helical" evidence="7">
    <location>
        <begin position="48"/>
        <end position="68"/>
    </location>
</feature>
<dbReference type="InterPro" id="IPR004681">
    <property type="entry name" value="TRAP_DctM"/>
</dbReference>
<protein>
    <recommendedName>
        <fullName evidence="7">TRAP transporter large permease protein</fullName>
    </recommendedName>
</protein>
<accession>A0A158KIW4</accession>
<dbReference type="Pfam" id="PF06808">
    <property type="entry name" value="DctM"/>
    <property type="match status" value="1"/>
</dbReference>
<keyword evidence="4 7" id="KW-0812">Transmembrane</keyword>
<feature type="transmembrane region" description="Helical" evidence="7">
    <location>
        <begin position="130"/>
        <end position="157"/>
    </location>
</feature>
<feature type="transmembrane region" description="Helical" evidence="7">
    <location>
        <begin position="329"/>
        <end position="348"/>
    </location>
</feature>
<dbReference type="Proteomes" id="UP000054770">
    <property type="component" value="Unassembled WGS sequence"/>
</dbReference>
<evidence type="ECO:0000256" key="3">
    <source>
        <dbReference type="ARBA" id="ARBA00022519"/>
    </source>
</evidence>
<evidence type="ECO:0000259" key="8">
    <source>
        <dbReference type="Pfam" id="PF06808"/>
    </source>
</evidence>